<name>A0A0E9Q295_ANGAN</name>
<dbReference type="AlphaFoldDB" id="A0A0E9Q295"/>
<reference evidence="2" key="1">
    <citation type="submission" date="2014-11" db="EMBL/GenBank/DDBJ databases">
        <authorList>
            <person name="Amaro Gonzalez C."/>
        </authorList>
    </citation>
    <scope>NUCLEOTIDE SEQUENCE</scope>
</reference>
<proteinExistence type="predicted"/>
<dbReference type="EMBL" id="GBXM01098122">
    <property type="protein sequence ID" value="JAH10455.1"/>
    <property type="molecule type" value="Transcribed_RNA"/>
</dbReference>
<evidence type="ECO:0000313" key="2">
    <source>
        <dbReference type="EMBL" id="JAH10455.1"/>
    </source>
</evidence>
<evidence type="ECO:0000256" key="1">
    <source>
        <dbReference type="SAM" id="Phobius"/>
    </source>
</evidence>
<organism evidence="2">
    <name type="scientific">Anguilla anguilla</name>
    <name type="common">European freshwater eel</name>
    <name type="synonym">Muraena anguilla</name>
    <dbReference type="NCBI Taxonomy" id="7936"/>
    <lineage>
        <taxon>Eukaryota</taxon>
        <taxon>Metazoa</taxon>
        <taxon>Chordata</taxon>
        <taxon>Craniata</taxon>
        <taxon>Vertebrata</taxon>
        <taxon>Euteleostomi</taxon>
        <taxon>Actinopterygii</taxon>
        <taxon>Neopterygii</taxon>
        <taxon>Teleostei</taxon>
        <taxon>Anguilliformes</taxon>
        <taxon>Anguillidae</taxon>
        <taxon>Anguilla</taxon>
    </lineage>
</organism>
<keyword evidence="1" id="KW-0472">Membrane</keyword>
<keyword evidence="1" id="KW-0812">Transmembrane</keyword>
<accession>A0A0E9Q295</accession>
<protein>
    <submittedName>
        <fullName evidence="2">Uncharacterized protein</fullName>
    </submittedName>
</protein>
<keyword evidence="1" id="KW-1133">Transmembrane helix</keyword>
<sequence>MDVAHVINCIPNFNLFICIHVHIFSVFWSMEQNSLNKHYFAKSTSNMINKPTVF</sequence>
<feature type="transmembrane region" description="Helical" evidence="1">
    <location>
        <begin position="12"/>
        <end position="30"/>
    </location>
</feature>
<reference evidence="2" key="2">
    <citation type="journal article" date="2015" name="Fish Shellfish Immunol.">
        <title>Early steps in the European eel (Anguilla anguilla)-Vibrio vulnificus interaction in the gills: Role of the RtxA13 toxin.</title>
        <authorList>
            <person name="Callol A."/>
            <person name="Pajuelo D."/>
            <person name="Ebbesson L."/>
            <person name="Teles M."/>
            <person name="MacKenzie S."/>
            <person name="Amaro C."/>
        </authorList>
    </citation>
    <scope>NUCLEOTIDE SEQUENCE</scope>
</reference>